<feature type="chain" id="PRO_5047201338" evidence="4">
    <location>
        <begin position="31"/>
        <end position="456"/>
    </location>
</feature>
<comment type="subcellular location">
    <subcellularLocation>
        <location evidence="2">Secreted</location>
    </subcellularLocation>
</comment>
<protein>
    <submittedName>
        <fullName evidence="6">Polysaccharide lyase family 1 protein</fullName>
    </submittedName>
</protein>
<keyword evidence="4" id="KW-0732">Signal</keyword>
<dbReference type="SUPFAM" id="SSF51126">
    <property type="entry name" value="Pectin lyase-like"/>
    <property type="match status" value="1"/>
</dbReference>
<dbReference type="GO" id="GO:0016829">
    <property type="term" value="F:lyase activity"/>
    <property type="evidence" value="ECO:0007669"/>
    <property type="project" value="UniProtKB-KW"/>
</dbReference>
<keyword evidence="7" id="KW-1185">Reference proteome</keyword>
<keyword evidence="2" id="KW-0624">Polysaccharide degradation</keyword>
<evidence type="ECO:0000313" key="6">
    <source>
        <dbReference type="EMBL" id="GAA2408721.1"/>
    </source>
</evidence>
<comment type="similarity">
    <text evidence="2">Belongs to the polysaccharide lyase 1 family.</text>
</comment>
<dbReference type="PANTHER" id="PTHR31683">
    <property type="entry name" value="PECTATE LYASE 18-RELATED"/>
    <property type="match status" value="1"/>
</dbReference>
<evidence type="ECO:0000256" key="3">
    <source>
        <dbReference type="SAM" id="MobiDB-lite"/>
    </source>
</evidence>
<dbReference type="SMART" id="SM00656">
    <property type="entry name" value="Amb_all"/>
    <property type="match status" value="1"/>
</dbReference>
<gene>
    <name evidence="6" type="ORF">GCM10010420_41330</name>
</gene>
<dbReference type="PANTHER" id="PTHR31683:SF18">
    <property type="entry name" value="PECTATE LYASE 21-RELATED"/>
    <property type="match status" value="1"/>
</dbReference>
<feature type="domain" description="Pectate lyase" evidence="5">
    <location>
        <begin position="112"/>
        <end position="364"/>
    </location>
</feature>
<dbReference type="Gene3D" id="2.160.20.10">
    <property type="entry name" value="Single-stranded right-handed beta-helix, Pectin lyase-like"/>
    <property type="match status" value="1"/>
</dbReference>
<evidence type="ECO:0000256" key="2">
    <source>
        <dbReference type="RuleBase" id="RU361173"/>
    </source>
</evidence>
<dbReference type="InterPro" id="IPR045032">
    <property type="entry name" value="PEL"/>
</dbReference>
<evidence type="ECO:0000256" key="4">
    <source>
        <dbReference type="SAM" id="SignalP"/>
    </source>
</evidence>
<dbReference type="Pfam" id="PF00544">
    <property type="entry name" value="Pectate_lyase_4"/>
    <property type="match status" value="2"/>
</dbReference>
<reference evidence="6 7" key="1">
    <citation type="journal article" date="2019" name="Int. J. Syst. Evol. Microbiol.">
        <title>The Global Catalogue of Microorganisms (GCM) 10K type strain sequencing project: providing services to taxonomists for standard genome sequencing and annotation.</title>
        <authorList>
            <consortium name="The Broad Institute Genomics Platform"/>
            <consortium name="The Broad Institute Genome Sequencing Center for Infectious Disease"/>
            <person name="Wu L."/>
            <person name="Ma J."/>
        </authorList>
    </citation>
    <scope>NUCLEOTIDE SEQUENCE [LARGE SCALE GENOMIC DNA]</scope>
    <source>
        <strain evidence="6 7">JCM 6921</strain>
    </source>
</reference>
<dbReference type="InterPro" id="IPR012334">
    <property type="entry name" value="Pectin_lyas_fold"/>
</dbReference>
<accession>A0ABN3IP33</accession>
<comment type="caution">
    <text evidence="6">The sequence shown here is derived from an EMBL/GenBank/DDBJ whole genome shotgun (WGS) entry which is preliminary data.</text>
</comment>
<dbReference type="InterPro" id="IPR002022">
    <property type="entry name" value="Pec_lyase"/>
</dbReference>
<sequence>MQRKVCQARIAVLAGCASLALAALAVPAQATPRHGGDPARAVLPEGDGWASAEGGTTGGAAADADHVFTVTDRAELVAALNGGDDTPKIIKIKGTIHGNADDQGNPLTCEDYQRDGYTLEKYLQAYDPATWGDAEPSGPMEEARRASAAEQAERVRIEVGSNTTLIGVGDDATLLGASLQIRGAENVIVRNITFEDTYDCFPQWDPTDGTDGAWNSEYDNVVVYGSRHVWLDHNTFTDGRRPDSAQPRYFGQLFQQHDGLLDIVRGADLVTASWNVFAEHDKTILIGNSDSATADDRGKLRTTFHHNLFEDVNERAPRVRFGKVDAYNNHFKQHADAKYGYTWGIGKEAALVAEHNAFTLHKGLTPADTIRQWTPGTSMTERNNWVNGRSVDLLAAHNAANPDRLLGDDAGWKPTLRTRVHHPLAVPYLVDRHAGAGELNVKAGNKAGNKGGKGRG</sequence>
<name>A0ABN3IP33_9ACTN</name>
<evidence type="ECO:0000256" key="1">
    <source>
        <dbReference type="ARBA" id="ARBA00023239"/>
    </source>
</evidence>
<organism evidence="6 7">
    <name type="scientific">Streptomyces glaucosporus</name>
    <dbReference type="NCBI Taxonomy" id="284044"/>
    <lineage>
        <taxon>Bacteria</taxon>
        <taxon>Bacillati</taxon>
        <taxon>Actinomycetota</taxon>
        <taxon>Actinomycetes</taxon>
        <taxon>Kitasatosporales</taxon>
        <taxon>Streptomycetaceae</taxon>
        <taxon>Streptomyces</taxon>
    </lineage>
</organism>
<keyword evidence="2" id="KW-0119">Carbohydrate metabolism</keyword>
<evidence type="ECO:0000313" key="7">
    <source>
        <dbReference type="Proteomes" id="UP001500058"/>
    </source>
</evidence>
<proteinExistence type="inferred from homology"/>
<evidence type="ECO:0000259" key="5">
    <source>
        <dbReference type="SMART" id="SM00656"/>
    </source>
</evidence>
<dbReference type="EMBL" id="BAAATJ010000021">
    <property type="protein sequence ID" value="GAA2408721.1"/>
    <property type="molecule type" value="Genomic_DNA"/>
</dbReference>
<dbReference type="RefSeq" id="WP_344632573.1">
    <property type="nucleotide sequence ID" value="NZ_BAAATJ010000021.1"/>
</dbReference>
<keyword evidence="2" id="KW-0964">Secreted</keyword>
<dbReference type="InterPro" id="IPR011050">
    <property type="entry name" value="Pectin_lyase_fold/virulence"/>
</dbReference>
<dbReference type="Proteomes" id="UP001500058">
    <property type="component" value="Unassembled WGS sequence"/>
</dbReference>
<feature type="region of interest" description="Disordered" evidence="3">
    <location>
        <begin position="30"/>
        <end position="58"/>
    </location>
</feature>
<feature type="signal peptide" evidence="4">
    <location>
        <begin position="1"/>
        <end position="30"/>
    </location>
</feature>
<keyword evidence="1 2" id="KW-0456">Lyase</keyword>